<feature type="transmembrane region" description="Helical" evidence="2">
    <location>
        <begin position="132"/>
        <end position="157"/>
    </location>
</feature>
<keyword evidence="2" id="KW-1133">Transmembrane helix</keyword>
<organism evidence="3 4">
    <name type="scientific">Stylonychia lemnae</name>
    <name type="common">Ciliate</name>
    <dbReference type="NCBI Taxonomy" id="5949"/>
    <lineage>
        <taxon>Eukaryota</taxon>
        <taxon>Sar</taxon>
        <taxon>Alveolata</taxon>
        <taxon>Ciliophora</taxon>
        <taxon>Intramacronucleata</taxon>
        <taxon>Spirotrichea</taxon>
        <taxon>Stichotrichia</taxon>
        <taxon>Sporadotrichida</taxon>
        <taxon>Oxytrichidae</taxon>
        <taxon>Stylonychinae</taxon>
        <taxon>Stylonychia</taxon>
    </lineage>
</organism>
<feature type="compositionally biased region" description="Polar residues" evidence="1">
    <location>
        <begin position="1"/>
        <end position="14"/>
    </location>
</feature>
<evidence type="ECO:0000313" key="3">
    <source>
        <dbReference type="EMBL" id="CDW87549.1"/>
    </source>
</evidence>
<name>A0A078AZG9_STYLE</name>
<feature type="region of interest" description="Disordered" evidence="1">
    <location>
        <begin position="436"/>
        <end position="472"/>
    </location>
</feature>
<dbReference type="OrthoDB" id="302466at2759"/>
<dbReference type="AlphaFoldDB" id="A0A078AZG9"/>
<keyword evidence="4" id="KW-1185">Reference proteome</keyword>
<accession>A0A078AZG9</accession>
<evidence type="ECO:0000256" key="1">
    <source>
        <dbReference type="SAM" id="MobiDB-lite"/>
    </source>
</evidence>
<dbReference type="EMBL" id="CCKQ01015717">
    <property type="protein sequence ID" value="CDW87549.1"/>
    <property type="molecule type" value="Genomic_DNA"/>
</dbReference>
<feature type="region of interest" description="Disordered" evidence="1">
    <location>
        <begin position="1"/>
        <end position="25"/>
    </location>
</feature>
<evidence type="ECO:0008006" key="5">
    <source>
        <dbReference type="Google" id="ProtNLM"/>
    </source>
</evidence>
<dbReference type="OMA" id="ARRWMIN"/>
<gene>
    <name evidence="3" type="primary">Contig15036.g16018</name>
    <name evidence="3" type="ORF">STYLEM_16655</name>
</gene>
<feature type="region of interest" description="Disordered" evidence="1">
    <location>
        <begin position="288"/>
        <end position="316"/>
    </location>
</feature>
<sequence length="669" mass="76933">MDNIGSGTTNTSPQKLHRNSEQEGDSQIYINAEPYSGLLKAGQSGGTTQQFQFFNSMRKKVLDAKNTKNIVPLTQQNDQSDGIQEFKLDKDLVSKIINFKKNYHKEIEQAKEYAIKSYHKFQLMDNAKKMRICLILFVVGFLGIMTSGIGLMAIISIQKIKQEGLISYLSPKLKNLLLNWSIYDILCELFYIRTFSITLMNVILPFTSCHSPKEVKEVLDSMKEDGLGPKVHGALFRKGLIFNFSEKLQSIMLPADKTKIKKMTKVQKAIAKLTRNVDAKRLKQGLIGSQNFTNDGETDDSDITTPQKDASEEFSRKKQFLKSTSMIGGGTLRKKPSLRNDLKERLENIQKRSQLEGIVSETIEEQEDNDDFFSNKQHSSLNNQNLIKKNEFSFNELQLAHGHSKSKVDLLDQITQRHSKLNQMLEELPIQRKQSHGLDFRDFTQESSGGCPENEDNHFQSADSDPKSPSFNQVKKDKLRHLFKSEGQLIPSLMHLKDRLLEKYQGSKDEHHSDDDIASVTEDQPDLKFVSLIPHDQSQVFIKNNSLHRQQKLSLMEIVKNPDLLVDRFRKRFQYYVKHNMDTRKLKMMLGLFIIALIVQFKYSPKARAWAKHFGQYGLFLSTAVGLLGTFGSLVIKNKIERDWEKLSKEEVKRVKHIPILPKFKRIHY</sequence>
<proteinExistence type="predicted"/>
<keyword evidence="2" id="KW-0472">Membrane</keyword>
<keyword evidence="2" id="KW-0812">Transmembrane</keyword>
<evidence type="ECO:0000313" key="4">
    <source>
        <dbReference type="Proteomes" id="UP000039865"/>
    </source>
</evidence>
<protein>
    <recommendedName>
        <fullName evidence="5">Transmembrane protein</fullName>
    </recommendedName>
</protein>
<feature type="transmembrane region" description="Helical" evidence="2">
    <location>
        <begin position="615"/>
        <end position="636"/>
    </location>
</feature>
<reference evidence="3 4" key="1">
    <citation type="submission" date="2014-06" db="EMBL/GenBank/DDBJ databases">
        <authorList>
            <person name="Swart Estienne"/>
        </authorList>
    </citation>
    <scope>NUCLEOTIDE SEQUENCE [LARGE SCALE GENOMIC DNA]</scope>
    <source>
        <strain evidence="3 4">130c</strain>
    </source>
</reference>
<dbReference type="InParanoid" id="A0A078AZG9"/>
<dbReference type="Proteomes" id="UP000039865">
    <property type="component" value="Unassembled WGS sequence"/>
</dbReference>
<evidence type="ECO:0000256" key="2">
    <source>
        <dbReference type="SAM" id="Phobius"/>
    </source>
</evidence>
<feature type="compositionally biased region" description="Polar residues" evidence="1">
    <location>
        <begin position="459"/>
        <end position="472"/>
    </location>
</feature>